<organism evidence="1 2">
    <name type="scientific">Colletotrichum orchidophilum</name>
    <dbReference type="NCBI Taxonomy" id="1209926"/>
    <lineage>
        <taxon>Eukaryota</taxon>
        <taxon>Fungi</taxon>
        <taxon>Dikarya</taxon>
        <taxon>Ascomycota</taxon>
        <taxon>Pezizomycotina</taxon>
        <taxon>Sordariomycetes</taxon>
        <taxon>Hypocreomycetidae</taxon>
        <taxon>Glomerellales</taxon>
        <taxon>Glomerellaceae</taxon>
        <taxon>Colletotrichum</taxon>
    </lineage>
</organism>
<dbReference type="EMBL" id="MJBS01000097">
    <property type="protein sequence ID" value="OHE94593.1"/>
    <property type="molecule type" value="Genomic_DNA"/>
</dbReference>
<keyword evidence="2" id="KW-1185">Reference proteome</keyword>
<dbReference type="Proteomes" id="UP000176998">
    <property type="component" value="Unassembled WGS sequence"/>
</dbReference>
<dbReference type="AlphaFoldDB" id="A0A1G4AZT0"/>
<reference evidence="1 2" key="1">
    <citation type="submission" date="2016-09" db="EMBL/GenBank/DDBJ databases">
        <authorList>
            <person name="Capua I."/>
            <person name="De Benedictis P."/>
            <person name="Joannis T."/>
            <person name="Lombin L.H."/>
            <person name="Cattoli G."/>
        </authorList>
    </citation>
    <scope>NUCLEOTIDE SEQUENCE [LARGE SCALE GENOMIC DNA]</scope>
    <source>
        <strain evidence="1 2">IMI 309357</strain>
    </source>
</reference>
<sequence>AAQRSTFLGGCSSLLRLTSPQARLIAQTARHPAWRHLLLLVPANRIARRQIRAGTVSTLECPGSILCPLPLRVSSILALTVAVAVVSLPGGRDEIRHASKHHETKPGHTHHPIVGLSPLVGVSGIVGAGDAIALLDMHGSNSARTNRNVSSIRYLAGMYRAASVTTTTHKCPRPILLRRFQPWPASASPSHPNPDVFTMCARLRQSLVQTKSVLIFFT</sequence>
<accession>A0A1G4AZT0</accession>
<comment type="caution">
    <text evidence="1">The sequence shown here is derived from an EMBL/GenBank/DDBJ whole genome shotgun (WGS) entry which is preliminary data.</text>
</comment>
<dbReference type="RefSeq" id="XP_022471755.1">
    <property type="nucleotide sequence ID" value="XM_022621750.1"/>
</dbReference>
<evidence type="ECO:0000313" key="2">
    <source>
        <dbReference type="Proteomes" id="UP000176998"/>
    </source>
</evidence>
<evidence type="ECO:0000313" key="1">
    <source>
        <dbReference type="EMBL" id="OHE94593.1"/>
    </source>
</evidence>
<proteinExistence type="predicted"/>
<name>A0A1G4AZT0_9PEZI</name>
<dbReference type="GeneID" id="34563260"/>
<protein>
    <submittedName>
        <fullName evidence="1">Uncharacterized protein</fullName>
    </submittedName>
</protein>
<feature type="non-terminal residue" evidence="1">
    <location>
        <position position="1"/>
    </location>
</feature>
<gene>
    <name evidence="1" type="ORF">CORC01_10121</name>
</gene>